<feature type="compositionally biased region" description="Low complexity" evidence="1">
    <location>
        <begin position="45"/>
        <end position="65"/>
    </location>
</feature>
<accession>A0A2T7NPC7</accession>
<dbReference type="STRING" id="400727.A0A2T7NPC7"/>
<organism evidence="3 4">
    <name type="scientific">Pomacea canaliculata</name>
    <name type="common">Golden apple snail</name>
    <dbReference type="NCBI Taxonomy" id="400727"/>
    <lineage>
        <taxon>Eukaryota</taxon>
        <taxon>Metazoa</taxon>
        <taxon>Spiralia</taxon>
        <taxon>Lophotrochozoa</taxon>
        <taxon>Mollusca</taxon>
        <taxon>Gastropoda</taxon>
        <taxon>Caenogastropoda</taxon>
        <taxon>Architaenioglossa</taxon>
        <taxon>Ampullarioidea</taxon>
        <taxon>Ampullariidae</taxon>
        <taxon>Pomacea</taxon>
    </lineage>
</organism>
<proteinExistence type="predicted"/>
<feature type="region of interest" description="Disordered" evidence="1">
    <location>
        <begin position="1"/>
        <end position="65"/>
    </location>
</feature>
<dbReference type="Gene3D" id="3.40.50.2300">
    <property type="match status" value="1"/>
</dbReference>
<gene>
    <name evidence="3" type="ORF">C0Q70_16264</name>
</gene>
<evidence type="ECO:0000313" key="3">
    <source>
        <dbReference type="EMBL" id="PVD23003.1"/>
    </source>
</evidence>
<evidence type="ECO:0000256" key="2">
    <source>
        <dbReference type="SAM" id="Phobius"/>
    </source>
</evidence>
<protein>
    <submittedName>
        <fullName evidence="3">Uncharacterized protein</fullName>
    </submittedName>
</protein>
<evidence type="ECO:0000313" key="4">
    <source>
        <dbReference type="Proteomes" id="UP000245119"/>
    </source>
</evidence>
<keyword evidence="2" id="KW-1133">Transmembrane helix</keyword>
<comment type="caution">
    <text evidence="3">The sequence shown here is derived from an EMBL/GenBank/DDBJ whole genome shotgun (WGS) entry which is preliminary data.</text>
</comment>
<dbReference type="Proteomes" id="UP000245119">
    <property type="component" value="Linkage Group LG10"/>
</dbReference>
<dbReference type="EMBL" id="PZQS01000010">
    <property type="protein sequence ID" value="PVD23003.1"/>
    <property type="molecule type" value="Genomic_DNA"/>
</dbReference>
<keyword evidence="4" id="KW-1185">Reference proteome</keyword>
<sequence>MSCHVSVSRSRPAALSVRVRHQPPQPQTAQRCDGVRPRSYEAACSRGSQGTARRARGTGRAQGTGSSMAQVTVRDLLLVVGVALIVLGVCTTMRTATVVNITAVFEEEDFEDFQAVFYRTLNDFNNASKDIRWFGHAVVANQDVKETISAVCNLMEGRRSSLHVLIVFGNVSTIQTMNMLSQTLGIPMMGYMTNKGDGYIQTRRPLHYSLTTLPDTPVRLPVRLHQKKWNLDRTRTNPLDICEPIHPLP</sequence>
<dbReference type="AlphaFoldDB" id="A0A2T7NPC7"/>
<reference evidence="3 4" key="1">
    <citation type="submission" date="2018-04" db="EMBL/GenBank/DDBJ databases">
        <title>The genome of golden apple snail Pomacea canaliculata provides insight into stress tolerance and invasive adaptation.</title>
        <authorList>
            <person name="Liu C."/>
            <person name="Liu B."/>
            <person name="Ren Y."/>
            <person name="Zhang Y."/>
            <person name="Wang H."/>
            <person name="Li S."/>
            <person name="Jiang F."/>
            <person name="Yin L."/>
            <person name="Zhang G."/>
            <person name="Qian W."/>
            <person name="Fan W."/>
        </authorList>
    </citation>
    <scope>NUCLEOTIDE SEQUENCE [LARGE SCALE GENOMIC DNA]</scope>
    <source>
        <strain evidence="3">SZHN2017</strain>
        <tissue evidence="3">Muscle</tissue>
    </source>
</reference>
<evidence type="ECO:0000256" key="1">
    <source>
        <dbReference type="SAM" id="MobiDB-lite"/>
    </source>
</evidence>
<feature type="transmembrane region" description="Helical" evidence="2">
    <location>
        <begin position="76"/>
        <end position="96"/>
    </location>
</feature>
<keyword evidence="2" id="KW-0812">Transmembrane</keyword>
<name>A0A2T7NPC7_POMCA</name>
<dbReference type="OrthoDB" id="5984008at2759"/>
<keyword evidence="2" id="KW-0472">Membrane</keyword>